<dbReference type="GO" id="GO:0005739">
    <property type="term" value="C:mitochondrion"/>
    <property type="evidence" value="ECO:0007669"/>
    <property type="project" value="TreeGrafter"/>
</dbReference>
<keyword evidence="7" id="KW-0460">Magnesium</keyword>
<feature type="binding site" evidence="6">
    <location>
        <begin position="9"/>
        <end position="13"/>
    </location>
    <ligand>
        <name>ATP</name>
        <dbReference type="ChEBI" id="CHEBI:30616"/>
    </ligand>
</feature>
<dbReference type="PANTHER" id="PTHR23407">
    <property type="entry name" value="ATPASE INHIBITOR/5-FORMYLTETRAHYDROFOLATE CYCLO-LIGASE"/>
    <property type="match status" value="1"/>
</dbReference>
<dbReference type="PIRSF" id="PIRSF006806">
    <property type="entry name" value="FTHF_cligase"/>
    <property type="match status" value="1"/>
</dbReference>
<dbReference type="Gene3D" id="3.40.50.10420">
    <property type="entry name" value="NagB/RpiA/CoA transferase-like"/>
    <property type="match status" value="1"/>
</dbReference>
<dbReference type="NCBIfam" id="TIGR02727">
    <property type="entry name" value="MTHFS_bact"/>
    <property type="match status" value="1"/>
</dbReference>
<dbReference type="SUPFAM" id="SSF100950">
    <property type="entry name" value="NagB/RpiA/CoA transferase-like"/>
    <property type="match status" value="1"/>
</dbReference>
<feature type="binding site" evidence="6">
    <location>
        <position position="60"/>
    </location>
    <ligand>
        <name>substrate</name>
    </ligand>
</feature>
<dbReference type="GO" id="GO:0046872">
    <property type="term" value="F:metal ion binding"/>
    <property type="evidence" value="ECO:0007669"/>
    <property type="project" value="UniProtKB-KW"/>
</dbReference>
<keyword evidence="3 6" id="KW-0067">ATP-binding</keyword>
<dbReference type="InterPro" id="IPR002698">
    <property type="entry name" value="FTHF_cligase"/>
</dbReference>
<evidence type="ECO:0000313" key="9">
    <source>
        <dbReference type="Proteomes" id="UP000077115"/>
    </source>
</evidence>
<comment type="cofactor">
    <cofactor evidence="7">
        <name>Mg(2+)</name>
        <dbReference type="ChEBI" id="CHEBI:18420"/>
    </cofactor>
</comment>
<dbReference type="STRING" id="403673.A0A177W9E3"/>
<organism evidence="8 9">
    <name type="scientific">Batrachochytrium dendrobatidis (strain JEL423)</name>
    <dbReference type="NCBI Taxonomy" id="403673"/>
    <lineage>
        <taxon>Eukaryota</taxon>
        <taxon>Fungi</taxon>
        <taxon>Fungi incertae sedis</taxon>
        <taxon>Chytridiomycota</taxon>
        <taxon>Chytridiomycota incertae sedis</taxon>
        <taxon>Chytridiomycetes</taxon>
        <taxon>Rhizophydiales</taxon>
        <taxon>Rhizophydiales incertae sedis</taxon>
        <taxon>Batrachochytrium</taxon>
    </lineage>
</organism>
<dbReference type="InterPro" id="IPR037171">
    <property type="entry name" value="NagB/RpiA_transferase-like"/>
</dbReference>
<dbReference type="GO" id="GO:0035999">
    <property type="term" value="P:tetrahydrofolate interconversion"/>
    <property type="evidence" value="ECO:0007669"/>
    <property type="project" value="TreeGrafter"/>
</dbReference>
<gene>
    <name evidence="8" type="ORF">BDEG_20220</name>
</gene>
<dbReference type="GO" id="GO:0009396">
    <property type="term" value="P:folic acid-containing compound biosynthetic process"/>
    <property type="evidence" value="ECO:0007669"/>
    <property type="project" value="TreeGrafter"/>
</dbReference>
<evidence type="ECO:0000256" key="5">
    <source>
        <dbReference type="ARBA" id="ARBA00038966"/>
    </source>
</evidence>
<reference evidence="8 9" key="2">
    <citation type="submission" date="2016-05" db="EMBL/GenBank/DDBJ databases">
        <title>Lineage-specific infection strategies underlie the spectrum of fungal disease in amphibians.</title>
        <authorList>
            <person name="Cuomo C.A."/>
            <person name="Farrer R.A."/>
            <person name="James T."/>
            <person name="Longcore J."/>
            <person name="Birren B."/>
        </authorList>
    </citation>
    <scope>NUCLEOTIDE SEQUENCE [LARGE SCALE GENOMIC DNA]</scope>
    <source>
        <strain evidence="8 9">JEL423</strain>
    </source>
</reference>
<feature type="binding site" evidence="6">
    <location>
        <begin position="144"/>
        <end position="152"/>
    </location>
    <ligand>
        <name>ATP</name>
        <dbReference type="ChEBI" id="CHEBI:30616"/>
    </ligand>
</feature>
<dbReference type="PANTHER" id="PTHR23407:SF1">
    <property type="entry name" value="5-FORMYLTETRAHYDROFOLATE CYCLO-LIGASE"/>
    <property type="match status" value="1"/>
</dbReference>
<evidence type="ECO:0000256" key="4">
    <source>
        <dbReference type="ARBA" id="ARBA00036539"/>
    </source>
</evidence>
<comment type="similarity">
    <text evidence="1 7">Belongs to the 5-formyltetrahydrofolate cyclo-ligase family.</text>
</comment>
<evidence type="ECO:0000256" key="7">
    <source>
        <dbReference type="RuleBase" id="RU361279"/>
    </source>
</evidence>
<dbReference type="FunFam" id="3.40.50.10420:FF:000007">
    <property type="entry name" value="5-formyltetrahydrofolate cyclo-ligase"/>
    <property type="match status" value="1"/>
</dbReference>
<dbReference type="InterPro" id="IPR024185">
    <property type="entry name" value="FTHF_cligase-like_sf"/>
</dbReference>
<evidence type="ECO:0000256" key="1">
    <source>
        <dbReference type="ARBA" id="ARBA00010638"/>
    </source>
</evidence>
<evidence type="ECO:0000256" key="3">
    <source>
        <dbReference type="ARBA" id="ARBA00022840"/>
    </source>
</evidence>
<dbReference type="GO" id="GO:0030272">
    <property type="term" value="F:5-formyltetrahydrofolate cyclo-ligase activity"/>
    <property type="evidence" value="ECO:0007669"/>
    <property type="project" value="UniProtKB-EC"/>
</dbReference>
<accession>A0A177W9E3</accession>
<dbReference type="VEuPathDB" id="FungiDB:BDEG_20220"/>
<keyword evidence="7" id="KW-0479">Metal-binding</keyword>
<name>A0A177W9E3_BATDL</name>
<dbReference type="Proteomes" id="UP000077115">
    <property type="component" value="Unassembled WGS sequence"/>
</dbReference>
<dbReference type="GO" id="GO:0005524">
    <property type="term" value="F:ATP binding"/>
    <property type="evidence" value="ECO:0007669"/>
    <property type="project" value="UniProtKB-KW"/>
</dbReference>
<keyword evidence="2 6" id="KW-0547">Nucleotide-binding</keyword>
<evidence type="ECO:0000313" key="8">
    <source>
        <dbReference type="EMBL" id="OAJ36001.1"/>
    </source>
</evidence>
<keyword evidence="8" id="KW-0436">Ligase</keyword>
<comment type="catalytic activity">
    <reaction evidence="4 7">
        <text>(6S)-5-formyl-5,6,7,8-tetrahydrofolate + ATP = (6R)-5,10-methenyltetrahydrofolate + ADP + phosphate</text>
        <dbReference type="Rhea" id="RHEA:10488"/>
        <dbReference type="ChEBI" id="CHEBI:30616"/>
        <dbReference type="ChEBI" id="CHEBI:43474"/>
        <dbReference type="ChEBI" id="CHEBI:57455"/>
        <dbReference type="ChEBI" id="CHEBI:57457"/>
        <dbReference type="ChEBI" id="CHEBI:456216"/>
        <dbReference type="EC" id="6.3.3.2"/>
    </reaction>
</comment>
<dbReference type="eggNOG" id="KOG3093">
    <property type="taxonomic scope" value="Eukaryota"/>
</dbReference>
<sequence length="202" mass="22544">METTVKLAKAAFRKQMRATLKTVPFESIEQQSKAVTGKLLATPEYQRSSKIALFLSMKGEVDTTQILRDVLESGKQCFIPMCNPEAMEMVLLKSWDDFEKLPRNSWGIPEPQPQDGRLNALDPSVGGLDLIIMPGLAFDHSGNRIGYGKGYYDKFLAKCFTVATEKNYKRPSTIAIALREQYVPSVPAGPQDLKPDQIIMSL</sequence>
<dbReference type="EMBL" id="DS022300">
    <property type="protein sequence ID" value="OAJ36001.1"/>
    <property type="molecule type" value="Genomic_DNA"/>
</dbReference>
<dbReference type="OrthoDB" id="2015992at2759"/>
<reference evidence="8 9" key="1">
    <citation type="submission" date="2006-10" db="EMBL/GenBank/DDBJ databases">
        <title>The Genome Sequence of Batrachochytrium dendrobatidis JEL423.</title>
        <authorList>
            <consortium name="The Broad Institute Genome Sequencing Platform"/>
            <person name="Birren B."/>
            <person name="Lander E."/>
            <person name="Galagan J."/>
            <person name="Cuomo C."/>
            <person name="Devon K."/>
            <person name="Jaffe D."/>
            <person name="Butler J."/>
            <person name="Alvarez P."/>
            <person name="Gnerre S."/>
            <person name="Grabherr M."/>
            <person name="Kleber M."/>
            <person name="Mauceli E."/>
            <person name="Brockman W."/>
            <person name="Young S."/>
            <person name="LaButti K."/>
            <person name="Sykes S."/>
            <person name="DeCaprio D."/>
            <person name="Crawford M."/>
            <person name="Koehrsen M."/>
            <person name="Engels R."/>
            <person name="Montgomery P."/>
            <person name="Pearson M."/>
            <person name="Howarth C."/>
            <person name="Larson L."/>
            <person name="White J."/>
            <person name="O'Leary S."/>
            <person name="Kodira C."/>
            <person name="Zeng Q."/>
            <person name="Yandava C."/>
            <person name="Alvarado L."/>
            <person name="Longcore J."/>
            <person name="James T."/>
        </authorList>
    </citation>
    <scope>NUCLEOTIDE SEQUENCE [LARGE SCALE GENOMIC DNA]</scope>
    <source>
        <strain evidence="8 9">JEL423</strain>
    </source>
</reference>
<dbReference type="EC" id="6.3.3.2" evidence="5 7"/>
<dbReference type="Pfam" id="PF01812">
    <property type="entry name" value="5-FTHF_cyc-lig"/>
    <property type="match status" value="1"/>
</dbReference>
<proteinExistence type="inferred from homology"/>
<evidence type="ECO:0000256" key="6">
    <source>
        <dbReference type="PIRSR" id="PIRSR006806-1"/>
    </source>
</evidence>
<protein>
    <recommendedName>
        <fullName evidence="5 7">5-formyltetrahydrofolate cyclo-ligase</fullName>
        <ecNumber evidence="5 7">6.3.3.2</ecNumber>
    </recommendedName>
</protein>
<evidence type="ECO:0000256" key="2">
    <source>
        <dbReference type="ARBA" id="ARBA00022741"/>
    </source>
</evidence>
<dbReference type="AlphaFoldDB" id="A0A177W9E3"/>
<feature type="binding site" evidence="6">
    <location>
        <position position="55"/>
    </location>
    <ligand>
        <name>substrate</name>
    </ligand>
</feature>